<accession>A0A2T4B4C5</accession>
<reference evidence="2" key="1">
    <citation type="submission" date="2016-07" db="EMBL/GenBank/DDBJ databases">
        <title>Multiple horizontal gene transfer events from other fungi enriched the ability of initially mycotrophic Trichoderma (Ascomycota) to feed on dead plant biomass.</title>
        <authorList>
            <consortium name="DOE Joint Genome Institute"/>
            <person name="Atanasova L."/>
            <person name="Chenthamara K."/>
            <person name="Zhang J."/>
            <person name="Grujic M."/>
            <person name="Henrissat B."/>
            <person name="Kuo A."/>
            <person name="Aerts A."/>
            <person name="Salamov A."/>
            <person name="Lipzen A."/>
            <person name="Labutti K."/>
            <person name="Barry K."/>
            <person name="Miao Y."/>
            <person name="Rahimi M.J."/>
            <person name="Shen Q."/>
            <person name="Grigoriev I.V."/>
            <person name="Kubicek C.P."/>
            <person name="Druzhinina I.S."/>
        </authorList>
    </citation>
    <scope>NUCLEOTIDE SEQUENCE [LARGE SCALE GENOMIC DNA]</scope>
    <source>
        <strain evidence="2">TUCIM 6016</strain>
    </source>
</reference>
<dbReference type="RefSeq" id="XP_024747492.1">
    <property type="nucleotide sequence ID" value="XM_024893563.1"/>
</dbReference>
<keyword evidence="2" id="KW-1185">Reference proteome</keyword>
<organism evidence="1 2">
    <name type="scientific">Trichoderma citrinoviride</name>
    <dbReference type="NCBI Taxonomy" id="58853"/>
    <lineage>
        <taxon>Eukaryota</taxon>
        <taxon>Fungi</taxon>
        <taxon>Dikarya</taxon>
        <taxon>Ascomycota</taxon>
        <taxon>Pezizomycotina</taxon>
        <taxon>Sordariomycetes</taxon>
        <taxon>Hypocreomycetidae</taxon>
        <taxon>Hypocreales</taxon>
        <taxon>Hypocreaceae</taxon>
        <taxon>Trichoderma</taxon>
    </lineage>
</organism>
<dbReference type="EMBL" id="KZ680217">
    <property type="protein sequence ID" value="PTB64172.1"/>
    <property type="molecule type" value="Genomic_DNA"/>
</dbReference>
<dbReference type="Proteomes" id="UP000241546">
    <property type="component" value="Unassembled WGS sequence"/>
</dbReference>
<proteinExistence type="predicted"/>
<protein>
    <submittedName>
        <fullName evidence="1">Uncharacterized protein</fullName>
    </submittedName>
</protein>
<gene>
    <name evidence="1" type="ORF">BBK36DRAFT_1143001</name>
</gene>
<evidence type="ECO:0000313" key="2">
    <source>
        <dbReference type="Proteomes" id="UP000241546"/>
    </source>
</evidence>
<name>A0A2T4B4C5_9HYPO</name>
<sequence length="149" mass="15761">MSDGPNWSHSKKRRRLSLGSIGDWCVVGGYRGGEGQSGRVPLLLRVGGTWGGGSIGLQGVREPLPAVDGPVMSCYRGGYRGVGGDAPEHSRSGILLLRMALQPFYTGTASTYTQSHLAIVRHATEFVKHAAFGLFPPGPPTLPCTNSPM</sequence>
<dbReference type="AlphaFoldDB" id="A0A2T4B4C5"/>
<evidence type="ECO:0000313" key="1">
    <source>
        <dbReference type="EMBL" id="PTB64172.1"/>
    </source>
</evidence>
<dbReference type="GeneID" id="36601681"/>